<dbReference type="GO" id="GO:0003677">
    <property type="term" value="F:DNA binding"/>
    <property type="evidence" value="ECO:0007669"/>
    <property type="project" value="UniProtKB-UniRule"/>
</dbReference>
<dbReference type="SUPFAM" id="SSF48452">
    <property type="entry name" value="TPR-like"/>
    <property type="match status" value="1"/>
</dbReference>
<dbReference type="Pfam" id="PF03704">
    <property type="entry name" value="BTAD"/>
    <property type="match status" value="1"/>
</dbReference>
<comment type="caution">
    <text evidence="8">The sequence shown here is derived from an EMBL/GenBank/DDBJ whole genome shotgun (WGS) entry which is preliminary data.</text>
</comment>
<keyword evidence="3 5" id="KW-0238">DNA-binding</keyword>
<proteinExistence type="inferred from homology"/>
<feature type="DNA-binding region" description="OmpR/PhoB-type" evidence="5">
    <location>
        <begin position="1"/>
        <end position="106"/>
    </location>
</feature>
<dbReference type="AlphaFoldDB" id="A0A8J4DLS1"/>
<evidence type="ECO:0000256" key="5">
    <source>
        <dbReference type="PROSITE-ProRule" id="PRU01091"/>
    </source>
</evidence>
<keyword evidence="9" id="KW-1185">Reference proteome</keyword>
<dbReference type="SMART" id="SM00862">
    <property type="entry name" value="Trans_reg_C"/>
    <property type="match status" value="1"/>
</dbReference>
<dbReference type="InterPro" id="IPR005158">
    <property type="entry name" value="BTAD"/>
</dbReference>
<dbReference type="PROSITE" id="PS51755">
    <property type="entry name" value="OMPR_PHOB"/>
    <property type="match status" value="1"/>
</dbReference>
<evidence type="ECO:0000313" key="9">
    <source>
        <dbReference type="Proteomes" id="UP000652013"/>
    </source>
</evidence>
<dbReference type="InterPro" id="IPR027417">
    <property type="entry name" value="P-loop_NTPase"/>
</dbReference>
<dbReference type="Gene3D" id="1.10.10.10">
    <property type="entry name" value="Winged helix-like DNA-binding domain superfamily/Winged helix DNA-binding domain"/>
    <property type="match status" value="1"/>
</dbReference>
<gene>
    <name evidence="8" type="ORF">Sya03_48860</name>
</gene>
<keyword evidence="4" id="KW-0804">Transcription</keyword>
<feature type="compositionally biased region" description="Low complexity" evidence="6">
    <location>
        <begin position="363"/>
        <end position="383"/>
    </location>
</feature>
<reference evidence="8" key="1">
    <citation type="submission" date="2021-01" db="EMBL/GenBank/DDBJ databases">
        <title>Whole genome shotgun sequence of Spirilliplanes yamanashiensis NBRC 15828.</title>
        <authorList>
            <person name="Komaki H."/>
            <person name="Tamura T."/>
        </authorList>
    </citation>
    <scope>NUCLEOTIDE SEQUENCE</scope>
    <source>
        <strain evidence="8">NBRC 15828</strain>
    </source>
</reference>
<accession>A0A8J4DLS1</accession>
<protein>
    <recommendedName>
        <fullName evidence="7">OmpR/PhoB-type domain-containing protein</fullName>
    </recommendedName>
</protein>
<organism evidence="8 9">
    <name type="scientific">Spirilliplanes yamanashiensis</name>
    <dbReference type="NCBI Taxonomy" id="42233"/>
    <lineage>
        <taxon>Bacteria</taxon>
        <taxon>Bacillati</taxon>
        <taxon>Actinomycetota</taxon>
        <taxon>Actinomycetes</taxon>
        <taxon>Micromonosporales</taxon>
        <taxon>Micromonosporaceae</taxon>
        <taxon>Spirilliplanes</taxon>
    </lineage>
</organism>
<dbReference type="CDD" id="cd15831">
    <property type="entry name" value="BTAD"/>
    <property type="match status" value="1"/>
</dbReference>
<evidence type="ECO:0000256" key="3">
    <source>
        <dbReference type="ARBA" id="ARBA00023125"/>
    </source>
</evidence>
<evidence type="ECO:0000256" key="4">
    <source>
        <dbReference type="ARBA" id="ARBA00023163"/>
    </source>
</evidence>
<feature type="domain" description="OmpR/PhoB-type" evidence="7">
    <location>
        <begin position="1"/>
        <end position="106"/>
    </location>
</feature>
<dbReference type="Gene3D" id="1.25.40.10">
    <property type="entry name" value="Tetratricopeptide repeat domain"/>
    <property type="match status" value="2"/>
</dbReference>
<dbReference type="InterPro" id="IPR041664">
    <property type="entry name" value="AAA_16"/>
</dbReference>
<name>A0A8J4DLS1_9ACTN</name>
<dbReference type="GO" id="GO:0000160">
    <property type="term" value="P:phosphorelay signal transduction system"/>
    <property type="evidence" value="ECO:0007669"/>
    <property type="project" value="InterPro"/>
</dbReference>
<dbReference type="InterPro" id="IPR016032">
    <property type="entry name" value="Sig_transdc_resp-reg_C-effctor"/>
</dbReference>
<keyword evidence="2" id="KW-0805">Transcription regulation</keyword>
<dbReference type="GO" id="GO:0006355">
    <property type="term" value="P:regulation of DNA-templated transcription"/>
    <property type="evidence" value="ECO:0007669"/>
    <property type="project" value="InterPro"/>
</dbReference>
<sequence>MESPRLTPVVRVRVLGPIEAEVGGRPVDAGGPRQRAVLALLLVGRGEVVSVDRLIEQLWRGEPPPRAIASLQAYVSNLRRQLEPDRPQRAPATLLVSRAPGYALRLPAEAVDAWRFEELLRRAQRAEPGPALELVTEALALWQGPAYAEFADEQWAAPEAARLDELRLAARELAVELTVRAGRAADAVAAAEVLTREHPLREEAWRLLALALWGSGRQADALAALRRARRALADELGLDPGPALAALEDAILHQRVAELGPAGPPAAAPEVAEAPDVFVGRQPELDRLRELAARARRSGGVGLVSGEAGLGKSSLLARARLELTAAGWTVAVGRCPEVDGAPPAWAWAEALSALAERHPPDDPAAVAPLLPRPGAADAEPGGDAATGRFRLHRAVAGWLRAAAGRAPLAVLLDDLHRADGETLALLESAARDLAGAPVLLLGAYRPAEGGEALEETLAHLARRSPERLGLGGLAAPDVAALVAAVHGPVDGPTVAALADRTGGNPFYVRESARLLAAEGALVALAEVPEGVRDVLRRRLARLPEAAVAVLRLAAVVGREAEVEVLVAAAEAGEDTVYDALETGVVAGLLGEPGPGRVRFAHALVRDTLYGDLTRLRRARMHGRVAEVLRRLRPDDLAALAHHYARTTGAGELAVEYGVRAAEQAERRYAHDSAARLLEQAVGCHEAMPVTDGHDDRLAGLLGRLLRAQLRAGALGAARATRQRALTAARAAGRDDLVVAAFTAWTEPTPWQARPYGTIDRPVVEALEQLLARDDLGAEVRCRLLDAFVSELTGEDDPRVRAAGAEAVALARTVGDPRLLAFTLATGIKATQVDGQIDEREALAVELAEVAGPLDLPAFRWHATYALASVAAVRGDVPAVRARLAEGLELTRRYRMAEAEGIHRFGDAMLDHIQGRFDEAERTYAAAAERLRRAGSVHAEGFLAVALCTLRVSQGRIGELEPMLAALAERYPDGRDPHALALAALGRTAQARAVRAHPAPVRPDYFFSVFTTLRALAVVRLGETSEAPGLIEQLLPLRDQLPGALSTTLALQPVALTLGQLCRLLGRDDEARAHFAHAEAVARRWGSPHWAREARAAR</sequence>
<dbReference type="InterPro" id="IPR051677">
    <property type="entry name" value="AfsR-DnrI-RedD_regulator"/>
</dbReference>
<feature type="region of interest" description="Disordered" evidence="6">
    <location>
        <begin position="358"/>
        <end position="383"/>
    </location>
</feature>
<evidence type="ECO:0000256" key="6">
    <source>
        <dbReference type="SAM" id="MobiDB-lite"/>
    </source>
</evidence>
<dbReference type="InterPro" id="IPR011990">
    <property type="entry name" value="TPR-like_helical_dom_sf"/>
</dbReference>
<evidence type="ECO:0000313" key="8">
    <source>
        <dbReference type="EMBL" id="GIJ05534.1"/>
    </source>
</evidence>
<dbReference type="EMBL" id="BOOY01000034">
    <property type="protein sequence ID" value="GIJ05534.1"/>
    <property type="molecule type" value="Genomic_DNA"/>
</dbReference>
<comment type="similarity">
    <text evidence="1">Belongs to the AfsR/DnrI/RedD regulatory family.</text>
</comment>
<evidence type="ECO:0000259" key="7">
    <source>
        <dbReference type="PROSITE" id="PS51755"/>
    </source>
</evidence>
<dbReference type="PANTHER" id="PTHR35807:SF1">
    <property type="entry name" value="TRANSCRIPTIONAL REGULATOR REDD"/>
    <property type="match status" value="1"/>
</dbReference>
<dbReference type="InterPro" id="IPR036388">
    <property type="entry name" value="WH-like_DNA-bd_sf"/>
</dbReference>
<dbReference type="SMART" id="SM01043">
    <property type="entry name" value="BTAD"/>
    <property type="match status" value="1"/>
</dbReference>
<evidence type="ECO:0000256" key="1">
    <source>
        <dbReference type="ARBA" id="ARBA00005820"/>
    </source>
</evidence>
<evidence type="ECO:0000256" key="2">
    <source>
        <dbReference type="ARBA" id="ARBA00023015"/>
    </source>
</evidence>
<dbReference type="InterPro" id="IPR001867">
    <property type="entry name" value="OmpR/PhoB-type_DNA-bd"/>
</dbReference>
<dbReference type="Pfam" id="PF13191">
    <property type="entry name" value="AAA_16"/>
    <property type="match status" value="1"/>
</dbReference>
<dbReference type="SUPFAM" id="SSF52540">
    <property type="entry name" value="P-loop containing nucleoside triphosphate hydrolases"/>
    <property type="match status" value="1"/>
</dbReference>
<dbReference type="SUPFAM" id="SSF46894">
    <property type="entry name" value="C-terminal effector domain of the bipartite response regulators"/>
    <property type="match status" value="1"/>
</dbReference>
<dbReference type="PANTHER" id="PTHR35807">
    <property type="entry name" value="TRANSCRIPTIONAL REGULATOR REDD-RELATED"/>
    <property type="match status" value="1"/>
</dbReference>
<dbReference type="Pfam" id="PF00486">
    <property type="entry name" value="Trans_reg_C"/>
    <property type="match status" value="1"/>
</dbReference>
<dbReference type="Proteomes" id="UP000652013">
    <property type="component" value="Unassembled WGS sequence"/>
</dbReference>